<dbReference type="FunFam" id="3.40.50.10140:FF:000007">
    <property type="entry name" value="Disease resistance protein (TIR-NBS-LRR class)"/>
    <property type="match status" value="2"/>
</dbReference>
<dbReference type="Proteomes" id="UP001558713">
    <property type="component" value="Unassembled WGS sequence"/>
</dbReference>
<reference evidence="4 5" key="1">
    <citation type="submission" date="2024-04" db="EMBL/GenBank/DDBJ databases">
        <title>Genome assembly C_amara_ONT_v2.</title>
        <authorList>
            <person name="Yant L."/>
            <person name="Moore C."/>
            <person name="Slenker M."/>
        </authorList>
    </citation>
    <scope>NUCLEOTIDE SEQUENCE [LARGE SCALE GENOMIC DNA]</scope>
    <source>
        <tissue evidence="4">Leaf</tissue>
    </source>
</reference>
<dbReference type="InterPro" id="IPR000157">
    <property type="entry name" value="TIR_dom"/>
</dbReference>
<dbReference type="InterPro" id="IPR035897">
    <property type="entry name" value="Toll_tir_struct_dom_sf"/>
</dbReference>
<feature type="compositionally biased region" description="Polar residues" evidence="2">
    <location>
        <begin position="222"/>
        <end position="238"/>
    </location>
</feature>
<feature type="region of interest" description="Disordered" evidence="2">
    <location>
        <begin position="904"/>
        <end position="931"/>
    </location>
</feature>
<dbReference type="SMART" id="SM00255">
    <property type="entry name" value="TIR"/>
    <property type="match status" value="3"/>
</dbReference>
<feature type="domain" description="TIR" evidence="3">
    <location>
        <begin position="544"/>
        <end position="699"/>
    </location>
</feature>
<keyword evidence="5" id="KW-1185">Reference proteome</keyword>
<feature type="region of interest" description="Disordered" evidence="2">
    <location>
        <begin position="220"/>
        <end position="242"/>
    </location>
</feature>
<dbReference type="SUPFAM" id="SSF52200">
    <property type="entry name" value="Toll/Interleukin receptor TIR domain"/>
    <property type="match status" value="3"/>
</dbReference>
<name>A0ABD1AZV0_CARAN</name>
<feature type="domain" description="TIR" evidence="3">
    <location>
        <begin position="12"/>
        <end position="173"/>
    </location>
</feature>
<dbReference type="Pfam" id="PF01582">
    <property type="entry name" value="TIR"/>
    <property type="match status" value="3"/>
</dbReference>
<evidence type="ECO:0000259" key="3">
    <source>
        <dbReference type="PROSITE" id="PS50104"/>
    </source>
</evidence>
<sequence length="1133" mass="126707">MVGSSTIEELPPKHQVFISYRGEVLVHKFVGHLYRALRSNNIKVFIDNAEVIGQQLQLQFRRIEESTIALVIFSGKYTESTSCLRELARIKDCVDEGKMKAIPIFYKLDPSIVKGLEGQFGDAFRYQQESHATKKMWKKALKSIAGTMGFKVDQYSDEAERLEMIVKWVKIALIMITLKIIPSEGSQDASVDPSTNIETGISAGGNKIVEEVNEGLNKIPSDGNQEASVDPSENNETGISVGGNKIVEGVNEVLKKLPSDGNQEAFVDPSENIETGISVGRNKIMEEVKEGLNKISSEENQETSVDPSENIETGISVGRNKIMEEVEEGLNKISSEENQETSVDPSENIETGISVGRNKIMEEVKEGLNKISSEENQETSVDPSENIETGISVGRNKIMEEVEEGLNKISSEENQETSVDPSENIETGISVGRNKIMEEVKEGLNKISSEENQETSVDPSENIETGISVGRNKIMEEVKEGLNKISSEENQETSVDPSENIETRISDVLLVSRLNFYPEKLVTRLEKVCFSAMTRSSTVEQLPPQHQVFINVHGKLSYKFVNRIVKALVRDKINVFIDMDEGRAQKLEVPLKTIEDSRIALVIFSKEYTESGCRLKELVKIADCVEKGKLVAIPVFYKLEQSTRRDLTGKYGIGGALKEMWKKSLKLINEKPGIVVDNMRDLRETEAPNEMWKKSLKLITKKPRIIVDNMCSEKETLKKLVDGVKSVLNKISSEGNQEASVDSSENIETIISARENNIVEGAKEVLNKIQLEGNQEVLDPSEKIVTFFAGGKKLVKEVFKIPLEISQNDDVDPSEHIDTQISSGGEKDKTFGIKQCLKDLNKITSQLAMKIITQQGMIIGFLLLLFFSQHIAYISTPLIGKGGAINGIVENVLNMLEFTSGDRTENPRDKFTEFPTGKFGTKPESSSSDAKTNANIIERTCSNSQMDGKVKPSKIQVFINFRGYQLRNNFVGYLVDALRKSEINVFIDTKANIGDDLNNLFKRIEDSGIAIVVFSSRYTESEWCLNELVKIKERAHQGLLKVLPIFYKVTPGNVKRLKGEFGDNFREQEYKYESDEPKIKRWKEAIVFVSHKFALTYDEKSSVLEIDFIETIVKEVSEMLQAISTVESGQSSC</sequence>
<proteinExistence type="predicted"/>
<feature type="domain" description="TIR" evidence="3">
    <location>
        <begin position="953"/>
        <end position="1090"/>
    </location>
</feature>
<evidence type="ECO:0000313" key="4">
    <source>
        <dbReference type="EMBL" id="KAL1212267.1"/>
    </source>
</evidence>
<protein>
    <submittedName>
        <fullName evidence="4">Inactive disease resistance protein RPS4</fullName>
    </submittedName>
</protein>
<keyword evidence="1" id="KW-0520">NAD</keyword>
<dbReference type="Gene3D" id="3.40.50.10140">
    <property type="entry name" value="Toll/interleukin-1 receptor homology (TIR) domain"/>
    <property type="match status" value="3"/>
</dbReference>
<dbReference type="PANTHER" id="PTHR32009:SF62">
    <property type="entry name" value="DISEASE RESISTANCE PROTEIN (TIR-NBS-LRR CLASS) FAMILY"/>
    <property type="match status" value="1"/>
</dbReference>
<dbReference type="PROSITE" id="PS50104">
    <property type="entry name" value="TIR"/>
    <property type="match status" value="3"/>
</dbReference>
<comment type="caution">
    <text evidence="4">The sequence shown here is derived from an EMBL/GenBank/DDBJ whole genome shotgun (WGS) entry which is preliminary data.</text>
</comment>
<evidence type="ECO:0000256" key="1">
    <source>
        <dbReference type="ARBA" id="ARBA00023027"/>
    </source>
</evidence>
<evidence type="ECO:0000256" key="2">
    <source>
        <dbReference type="SAM" id="MobiDB-lite"/>
    </source>
</evidence>
<gene>
    <name evidence="4" type="ORF">V5N11_029763</name>
</gene>
<dbReference type="PANTHER" id="PTHR32009">
    <property type="entry name" value="TMV RESISTANCE PROTEIN N-LIKE"/>
    <property type="match status" value="1"/>
</dbReference>
<evidence type="ECO:0000313" key="5">
    <source>
        <dbReference type="Proteomes" id="UP001558713"/>
    </source>
</evidence>
<dbReference type="AlphaFoldDB" id="A0ABD1AZV0"/>
<dbReference type="EMBL" id="JBANAX010000370">
    <property type="protein sequence ID" value="KAL1212267.1"/>
    <property type="molecule type" value="Genomic_DNA"/>
</dbReference>
<organism evidence="4 5">
    <name type="scientific">Cardamine amara subsp. amara</name>
    <dbReference type="NCBI Taxonomy" id="228776"/>
    <lineage>
        <taxon>Eukaryota</taxon>
        <taxon>Viridiplantae</taxon>
        <taxon>Streptophyta</taxon>
        <taxon>Embryophyta</taxon>
        <taxon>Tracheophyta</taxon>
        <taxon>Spermatophyta</taxon>
        <taxon>Magnoliopsida</taxon>
        <taxon>eudicotyledons</taxon>
        <taxon>Gunneridae</taxon>
        <taxon>Pentapetalae</taxon>
        <taxon>rosids</taxon>
        <taxon>malvids</taxon>
        <taxon>Brassicales</taxon>
        <taxon>Brassicaceae</taxon>
        <taxon>Cardamineae</taxon>
        <taxon>Cardamine</taxon>
    </lineage>
</organism>
<accession>A0ABD1AZV0</accession>